<keyword evidence="3" id="KW-0489">Methyltransferase</keyword>
<comment type="caution">
    <text evidence="3">The sequence shown here is derived from an EMBL/GenBank/DDBJ whole genome shotgun (WGS) entry which is preliminary data.</text>
</comment>
<keyword evidence="3" id="KW-0808">Transferase</keyword>
<evidence type="ECO:0000259" key="2">
    <source>
        <dbReference type="Pfam" id="PF13847"/>
    </source>
</evidence>
<dbReference type="InterPro" id="IPR018773">
    <property type="entry name" value="MeTrfase_reg_dom_prd"/>
</dbReference>
<sequence length="471" mass="51565">MQASDRPSGYLSDVTFPDRFHRELSPAWLNYVGVLGGIPPRDFDRPFTYLDLGCGFAHSTIINAGAFPQAEFHACDFNPAHIEAAARRAAELGIENVVFHESSFEELLDKDLPSFDFIVLHGIYSWVDANVRNTLQQIISRKLEDGGLVYLSYNCFPGWSAETPLRKLMLELSQAAEGSVERRTGAALDTMQQLGNPSFKYFRENPAAVEAVTAFSNDPVNYLAHEFLNGTWEVHYSVDVADDMARTGLTYVGSATLADNHAPLTMDKQAAESIAALPNARLRHLAADFAVNRRFRRDVFVRGTPTGNAPRHSIGSLDDAIVGCVPDVEQIDIRVNIPRGVLSFQADFIGDLRSVLAQGAMRIGDIVARLSGPQRNAMEIRQNLLFLVAAGALTPFAKAGGYPNAASRQAENAVIGNAIKRIVERSEPAFVPCELLGNGVLVNVEEAIAMERWLTDEGAARPERLARLGLV</sequence>
<dbReference type="Gene3D" id="3.40.50.150">
    <property type="entry name" value="Vaccinia Virus protein VP39"/>
    <property type="match status" value="1"/>
</dbReference>
<reference evidence="3 4" key="1">
    <citation type="submission" date="2018-10" db="EMBL/GenBank/DDBJ databases">
        <title>Paraburkholderia sp. 7MK8-2, isolated from soil.</title>
        <authorList>
            <person name="Gao Z.-H."/>
            <person name="Qiu L.-H."/>
        </authorList>
    </citation>
    <scope>NUCLEOTIDE SEQUENCE [LARGE SCALE GENOMIC DNA]</scope>
    <source>
        <strain evidence="3 4">7MK8-2</strain>
    </source>
</reference>
<dbReference type="InterPro" id="IPR025714">
    <property type="entry name" value="Methyltranfer_dom"/>
</dbReference>
<organism evidence="3 4">
    <name type="scientific">Trinickia fusca</name>
    <dbReference type="NCBI Taxonomy" id="2419777"/>
    <lineage>
        <taxon>Bacteria</taxon>
        <taxon>Pseudomonadati</taxon>
        <taxon>Pseudomonadota</taxon>
        <taxon>Betaproteobacteria</taxon>
        <taxon>Burkholderiales</taxon>
        <taxon>Burkholderiaceae</taxon>
        <taxon>Trinickia</taxon>
    </lineage>
</organism>
<dbReference type="OrthoDB" id="323463at2"/>
<proteinExistence type="predicted"/>
<dbReference type="AlphaFoldDB" id="A0A494X9X1"/>
<dbReference type="Pfam" id="PF13847">
    <property type="entry name" value="Methyltransf_31"/>
    <property type="match status" value="1"/>
</dbReference>
<dbReference type="RefSeq" id="WP_121278471.1">
    <property type="nucleotide sequence ID" value="NZ_RBZV01000005.1"/>
</dbReference>
<dbReference type="Pfam" id="PF10119">
    <property type="entry name" value="MethyTransf_Reg"/>
    <property type="match status" value="1"/>
</dbReference>
<feature type="domain" description="Methyltransferase" evidence="2">
    <location>
        <begin position="48"/>
        <end position="161"/>
    </location>
</feature>
<keyword evidence="4" id="KW-1185">Reference proteome</keyword>
<evidence type="ECO:0000313" key="3">
    <source>
        <dbReference type="EMBL" id="RKP47525.1"/>
    </source>
</evidence>
<feature type="domain" description="Methyltransferase regulatory" evidence="1">
    <location>
        <begin position="221"/>
        <end position="302"/>
    </location>
</feature>
<dbReference type="CDD" id="cd02440">
    <property type="entry name" value="AdoMet_MTases"/>
    <property type="match status" value="1"/>
</dbReference>
<dbReference type="GO" id="GO:0032259">
    <property type="term" value="P:methylation"/>
    <property type="evidence" value="ECO:0007669"/>
    <property type="project" value="UniProtKB-KW"/>
</dbReference>
<evidence type="ECO:0000313" key="4">
    <source>
        <dbReference type="Proteomes" id="UP000280434"/>
    </source>
</evidence>
<dbReference type="InterPro" id="IPR029063">
    <property type="entry name" value="SAM-dependent_MTases_sf"/>
</dbReference>
<dbReference type="GO" id="GO:0008168">
    <property type="term" value="F:methyltransferase activity"/>
    <property type="evidence" value="ECO:0007669"/>
    <property type="project" value="UniProtKB-KW"/>
</dbReference>
<accession>A0A494X9X1</accession>
<dbReference type="SUPFAM" id="SSF53335">
    <property type="entry name" value="S-adenosyl-L-methionine-dependent methyltransferases"/>
    <property type="match status" value="1"/>
</dbReference>
<dbReference type="EMBL" id="RBZV01000005">
    <property type="protein sequence ID" value="RKP47525.1"/>
    <property type="molecule type" value="Genomic_DNA"/>
</dbReference>
<name>A0A494X9X1_9BURK</name>
<gene>
    <name evidence="3" type="ORF">D7S89_14950</name>
</gene>
<dbReference type="Proteomes" id="UP000280434">
    <property type="component" value="Unassembled WGS sequence"/>
</dbReference>
<evidence type="ECO:0000259" key="1">
    <source>
        <dbReference type="Pfam" id="PF10119"/>
    </source>
</evidence>
<protein>
    <submittedName>
        <fullName evidence="3">Methyltransferase domain-containing protein</fullName>
    </submittedName>
</protein>